<keyword evidence="2" id="KW-0472">Membrane</keyword>
<name>A0A7I8VWX4_9ANNE</name>
<feature type="transmembrane region" description="Helical" evidence="2">
    <location>
        <begin position="107"/>
        <end position="124"/>
    </location>
</feature>
<keyword evidence="2" id="KW-0812">Transmembrane</keyword>
<feature type="transmembrane region" description="Helical" evidence="2">
    <location>
        <begin position="401"/>
        <end position="420"/>
    </location>
</feature>
<feature type="region of interest" description="Disordered" evidence="1">
    <location>
        <begin position="455"/>
        <end position="477"/>
    </location>
</feature>
<feature type="transmembrane region" description="Helical" evidence="2">
    <location>
        <begin position="81"/>
        <end position="101"/>
    </location>
</feature>
<feature type="transmembrane region" description="Helical" evidence="2">
    <location>
        <begin position="242"/>
        <end position="268"/>
    </location>
</feature>
<proteinExistence type="predicted"/>
<protein>
    <submittedName>
        <fullName evidence="3">Uncharacterized protein</fullName>
    </submittedName>
</protein>
<feature type="transmembrane region" description="Helical" evidence="2">
    <location>
        <begin position="374"/>
        <end position="395"/>
    </location>
</feature>
<feature type="transmembrane region" description="Helical" evidence="2">
    <location>
        <begin position="20"/>
        <end position="39"/>
    </location>
</feature>
<feature type="transmembrane region" description="Helical" evidence="2">
    <location>
        <begin position="344"/>
        <end position="362"/>
    </location>
</feature>
<feature type="transmembrane region" description="Helical" evidence="2">
    <location>
        <begin position="316"/>
        <end position="332"/>
    </location>
</feature>
<evidence type="ECO:0000256" key="2">
    <source>
        <dbReference type="SAM" id="Phobius"/>
    </source>
</evidence>
<accession>A0A7I8VWX4</accession>
<dbReference type="Proteomes" id="UP000549394">
    <property type="component" value="Unassembled WGS sequence"/>
</dbReference>
<keyword evidence="2" id="KW-1133">Transmembrane helix</keyword>
<keyword evidence="4" id="KW-1185">Reference proteome</keyword>
<evidence type="ECO:0000313" key="3">
    <source>
        <dbReference type="EMBL" id="CAD5120730.1"/>
    </source>
</evidence>
<feature type="transmembrane region" description="Helical" evidence="2">
    <location>
        <begin position="136"/>
        <end position="158"/>
    </location>
</feature>
<dbReference type="SUPFAM" id="SSF103473">
    <property type="entry name" value="MFS general substrate transporter"/>
    <property type="match status" value="1"/>
</dbReference>
<dbReference type="AlphaFoldDB" id="A0A7I8VWX4"/>
<feature type="transmembrane region" description="Helical" evidence="2">
    <location>
        <begin position="51"/>
        <end position="69"/>
    </location>
</feature>
<organism evidence="3 4">
    <name type="scientific">Dimorphilus gyrociliatus</name>
    <dbReference type="NCBI Taxonomy" id="2664684"/>
    <lineage>
        <taxon>Eukaryota</taxon>
        <taxon>Metazoa</taxon>
        <taxon>Spiralia</taxon>
        <taxon>Lophotrochozoa</taxon>
        <taxon>Annelida</taxon>
        <taxon>Polychaeta</taxon>
        <taxon>Polychaeta incertae sedis</taxon>
        <taxon>Dinophilidae</taxon>
        <taxon>Dimorphilus</taxon>
    </lineage>
</organism>
<dbReference type="InterPro" id="IPR036259">
    <property type="entry name" value="MFS_trans_sf"/>
</dbReference>
<evidence type="ECO:0000256" key="1">
    <source>
        <dbReference type="SAM" id="MobiDB-lite"/>
    </source>
</evidence>
<feature type="transmembrane region" description="Helical" evidence="2">
    <location>
        <begin position="288"/>
        <end position="309"/>
    </location>
</feature>
<sequence>MESFHTILSIVRQHSGNVTLLKLLSVHLATVMISIALSPEKLLLNLRNPNLIYNSFWSWTGSLCGYLLSTTVLQFTGHRPLVFVLMAASSLYVLTPGLLLFRIATSFLFGLGVPAIYSLALHLIKPAAMMYGREDFSHRIVCSITGCFFFGHTLLNILRLVSAYQEPTTRSYQIEDCVLGLTSGHPWFNYNFPPSLINPVKMETVILVVTIASIIALLKYACDSHDHSFDTSSGKAVAEKILMGAAAPYIMFNYILSGPLIAYCGIQSTISFFGLSSDYLADRTPEELIWFQLVRSFAASVSCLVFALIPKFVSSSTSMFICLVTYIVSFYYDVSFPKHHNYELVLMFAIYGFAFGGSFVNLMVDGCKRYPGHWCAIVGFHFLCFAIGQGVGTFITVRVCAYYTHVPCWIIFILSLVAYIEGRLHYNYFFKKRFEKGLLTPFHIVTNGIFRLPEDPPSPPKYEDICQNDVEEDESSL</sequence>
<evidence type="ECO:0000313" key="4">
    <source>
        <dbReference type="Proteomes" id="UP000549394"/>
    </source>
</evidence>
<comment type="caution">
    <text evidence="3">The sequence shown here is derived from an EMBL/GenBank/DDBJ whole genome shotgun (WGS) entry which is preliminary data.</text>
</comment>
<dbReference type="EMBL" id="CAJFCJ010000013">
    <property type="protein sequence ID" value="CAD5120730.1"/>
    <property type="molecule type" value="Genomic_DNA"/>
</dbReference>
<gene>
    <name evidence="3" type="ORF">DGYR_LOCUS8779</name>
</gene>
<reference evidence="3 4" key="1">
    <citation type="submission" date="2020-08" db="EMBL/GenBank/DDBJ databases">
        <authorList>
            <person name="Hejnol A."/>
        </authorList>
    </citation>
    <scope>NUCLEOTIDE SEQUENCE [LARGE SCALE GENOMIC DNA]</scope>
</reference>